<dbReference type="AlphaFoldDB" id="A0A1H3SR06"/>
<accession>A0A1H3SR06</accession>
<keyword evidence="1" id="KW-0812">Transmembrane</keyword>
<proteinExistence type="predicted"/>
<dbReference type="Pfam" id="PF11583">
    <property type="entry name" value="AurF"/>
    <property type="match status" value="1"/>
</dbReference>
<dbReference type="Gene3D" id="1.10.620.20">
    <property type="entry name" value="Ribonucleotide Reductase, subunit A"/>
    <property type="match status" value="1"/>
</dbReference>
<name>A0A1H3SR06_9PSEU</name>
<dbReference type="OrthoDB" id="786532at2"/>
<protein>
    <submittedName>
        <fullName evidence="2">p-aminobenzoate N-oxygenase AurF</fullName>
    </submittedName>
</protein>
<dbReference type="STRING" id="589385.SAMN05421504_11538"/>
<sequence>MMTAPDKEKVARRLLTSSADRYYDPEVDIDWDAPWAEGVPFMPDHRVTLYGTELWQEMTPEQRLELGKHEAVSMVSYGIYAEAALMHILLRLVTEGDPATPRVRYTLTEIGDECRHSTMFARFIEKSGVRAYRQPRAAARAMKFISLLPVGPASYGLALLIEEILDRGQRETMNDENVQPHMRMLNRIHVLEEARHISFARTELVRSAAQLNRFELFVNRMVIAIAANLVAFMLIHPRVYKAVGIRPRDGRRAALENPHYRQTLAFMAEKLIAFFEESGMLKGRLVRALWHRSQLLPRTAR</sequence>
<feature type="transmembrane region" description="Helical" evidence="1">
    <location>
        <begin position="217"/>
        <end position="236"/>
    </location>
</feature>
<organism evidence="2 3">
    <name type="scientific">Amycolatopsis xylanica</name>
    <dbReference type="NCBI Taxonomy" id="589385"/>
    <lineage>
        <taxon>Bacteria</taxon>
        <taxon>Bacillati</taxon>
        <taxon>Actinomycetota</taxon>
        <taxon>Actinomycetes</taxon>
        <taxon>Pseudonocardiales</taxon>
        <taxon>Pseudonocardiaceae</taxon>
        <taxon>Amycolatopsis</taxon>
    </lineage>
</organism>
<dbReference type="EMBL" id="FNON01000015">
    <property type="protein sequence ID" value="SDZ40384.1"/>
    <property type="molecule type" value="Genomic_DNA"/>
</dbReference>
<evidence type="ECO:0000256" key="1">
    <source>
        <dbReference type="SAM" id="Phobius"/>
    </source>
</evidence>
<keyword evidence="1" id="KW-0472">Membrane</keyword>
<dbReference type="Proteomes" id="UP000199515">
    <property type="component" value="Unassembled WGS sequence"/>
</dbReference>
<dbReference type="SUPFAM" id="SSF47240">
    <property type="entry name" value="Ferritin-like"/>
    <property type="match status" value="1"/>
</dbReference>
<reference evidence="2 3" key="1">
    <citation type="submission" date="2016-10" db="EMBL/GenBank/DDBJ databases">
        <authorList>
            <person name="de Groot N.N."/>
        </authorList>
    </citation>
    <scope>NUCLEOTIDE SEQUENCE [LARGE SCALE GENOMIC DNA]</scope>
    <source>
        <strain evidence="2 3">CPCC 202699</strain>
    </source>
</reference>
<dbReference type="InterPro" id="IPR012348">
    <property type="entry name" value="RNR-like"/>
</dbReference>
<keyword evidence="1" id="KW-1133">Transmembrane helix</keyword>
<evidence type="ECO:0000313" key="2">
    <source>
        <dbReference type="EMBL" id="SDZ40384.1"/>
    </source>
</evidence>
<dbReference type="InterPro" id="IPR025859">
    <property type="entry name" value="AurF/CmlI"/>
</dbReference>
<evidence type="ECO:0000313" key="3">
    <source>
        <dbReference type="Proteomes" id="UP000199515"/>
    </source>
</evidence>
<gene>
    <name evidence="2" type="ORF">SAMN05421504_11538</name>
</gene>
<dbReference type="InterPro" id="IPR009078">
    <property type="entry name" value="Ferritin-like_SF"/>
</dbReference>
<dbReference type="GO" id="GO:0016491">
    <property type="term" value="F:oxidoreductase activity"/>
    <property type="evidence" value="ECO:0007669"/>
    <property type="project" value="InterPro"/>
</dbReference>
<keyword evidence="3" id="KW-1185">Reference proteome</keyword>